<evidence type="ECO:0000313" key="3">
    <source>
        <dbReference type="Proteomes" id="UP000383932"/>
    </source>
</evidence>
<organism evidence="2 3">
    <name type="scientific">Ceratobasidium theobromae</name>
    <dbReference type="NCBI Taxonomy" id="1582974"/>
    <lineage>
        <taxon>Eukaryota</taxon>
        <taxon>Fungi</taxon>
        <taxon>Dikarya</taxon>
        <taxon>Basidiomycota</taxon>
        <taxon>Agaricomycotina</taxon>
        <taxon>Agaricomycetes</taxon>
        <taxon>Cantharellales</taxon>
        <taxon>Ceratobasidiaceae</taxon>
        <taxon>Ceratobasidium</taxon>
    </lineage>
</organism>
<evidence type="ECO:0000313" key="2">
    <source>
        <dbReference type="EMBL" id="KAB5587516.1"/>
    </source>
</evidence>
<sequence>MGHDTTSITKIKYTNYDQLVDQYHVVLRGYPIHPNGQIIRPSDFPGGVKGLLHADMHLGDGTWGFEKVSNAVYKEWKAQCNQATIKNTDRPTPPYIPVQGTEFKNGPQKTGGTETGTNKRRRPAEPKKIKADKVRKADSGKGKKVATKVKSRATIEDSDKESDEESAEHSDEESAEDLSAKMLLEVSDDEEESQSGSEGDDHV</sequence>
<accession>A0A5N5Q7Y1</accession>
<keyword evidence="3" id="KW-1185">Reference proteome</keyword>
<comment type="caution">
    <text evidence="2">The sequence shown here is derived from an EMBL/GenBank/DDBJ whole genome shotgun (WGS) entry which is preliminary data.</text>
</comment>
<protein>
    <submittedName>
        <fullName evidence="2">Uncharacterized protein</fullName>
    </submittedName>
</protein>
<dbReference type="EMBL" id="SSOP01001023">
    <property type="protein sequence ID" value="KAB5587516.1"/>
    <property type="molecule type" value="Genomic_DNA"/>
</dbReference>
<feature type="compositionally biased region" description="Polar residues" evidence="1">
    <location>
        <begin position="107"/>
        <end position="116"/>
    </location>
</feature>
<dbReference type="OrthoDB" id="10500732at2759"/>
<feature type="compositionally biased region" description="Basic residues" evidence="1">
    <location>
        <begin position="142"/>
        <end position="151"/>
    </location>
</feature>
<evidence type="ECO:0000256" key="1">
    <source>
        <dbReference type="SAM" id="MobiDB-lite"/>
    </source>
</evidence>
<feature type="region of interest" description="Disordered" evidence="1">
    <location>
        <begin position="84"/>
        <end position="203"/>
    </location>
</feature>
<reference evidence="2 3" key="1">
    <citation type="journal article" date="2019" name="Fungal Biol. Biotechnol.">
        <title>Draft genome sequence of fastidious pathogen Ceratobasidium theobromae, which causes vascular-streak dieback in Theobroma cacao.</title>
        <authorList>
            <person name="Ali S.S."/>
            <person name="Asman A."/>
            <person name="Shao J."/>
            <person name="Firmansyah A.P."/>
            <person name="Susilo A.W."/>
            <person name="Rosmana A."/>
            <person name="McMahon P."/>
            <person name="Junaid M."/>
            <person name="Guest D."/>
            <person name="Kheng T.Y."/>
            <person name="Meinhardt L.W."/>
            <person name="Bailey B.A."/>
        </authorList>
    </citation>
    <scope>NUCLEOTIDE SEQUENCE [LARGE SCALE GENOMIC DNA]</scope>
    <source>
        <strain evidence="2 3">CT2</strain>
    </source>
</reference>
<name>A0A5N5Q7Y1_9AGAM</name>
<feature type="compositionally biased region" description="Acidic residues" evidence="1">
    <location>
        <begin position="156"/>
        <end position="176"/>
    </location>
</feature>
<dbReference type="Proteomes" id="UP000383932">
    <property type="component" value="Unassembled WGS sequence"/>
</dbReference>
<proteinExistence type="predicted"/>
<feature type="compositionally biased region" description="Basic and acidic residues" evidence="1">
    <location>
        <begin position="123"/>
        <end position="141"/>
    </location>
</feature>
<dbReference type="AlphaFoldDB" id="A0A5N5Q7Y1"/>
<gene>
    <name evidence="2" type="ORF">CTheo_9045</name>
</gene>